<dbReference type="AlphaFoldDB" id="A0A6H5H0X1"/>
<dbReference type="EMBL" id="CADCXU010023180">
    <property type="protein sequence ID" value="CAB0010728.1"/>
    <property type="molecule type" value="Genomic_DNA"/>
</dbReference>
<keyword evidence="2" id="KW-1185">Reference proteome</keyword>
<dbReference type="Proteomes" id="UP000479000">
    <property type="component" value="Unassembled WGS sequence"/>
</dbReference>
<evidence type="ECO:0000313" key="1">
    <source>
        <dbReference type="EMBL" id="CAB0010728.1"/>
    </source>
</evidence>
<protein>
    <submittedName>
        <fullName evidence="1">Uncharacterized protein</fullName>
    </submittedName>
</protein>
<name>A0A6H5H0X1_9HEMI</name>
<reference evidence="1 2" key="1">
    <citation type="submission" date="2020-02" db="EMBL/GenBank/DDBJ databases">
        <authorList>
            <person name="Ferguson B K."/>
        </authorList>
    </citation>
    <scope>NUCLEOTIDE SEQUENCE [LARGE SCALE GENOMIC DNA]</scope>
</reference>
<evidence type="ECO:0000313" key="2">
    <source>
        <dbReference type="Proteomes" id="UP000479000"/>
    </source>
</evidence>
<sequence>MFLPMMEFLWWKLSLNSKLTLISKSTLNSKLTLVSKLSLNAKLSLISKLTFISKLSLNSKLSLITKAPLRKNPYHWFHAGTSTSKREDARFTSCFYERRKWKNRFVN</sequence>
<gene>
    <name evidence="1" type="ORF">NTEN_LOCUS15741</name>
</gene>
<accession>A0A6H5H0X1</accession>
<proteinExistence type="predicted"/>
<organism evidence="1 2">
    <name type="scientific">Nesidiocoris tenuis</name>
    <dbReference type="NCBI Taxonomy" id="355587"/>
    <lineage>
        <taxon>Eukaryota</taxon>
        <taxon>Metazoa</taxon>
        <taxon>Ecdysozoa</taxon>
        <taxon>Arthropoda</taxon>
        <taxon>Hexapoda</taxon>
        <taxon>Insecta</taxon>
        <taxon>Pterygota</taxon>
        <taxon>Neoptera</taxon>
        <taxon>Paraneoptera</taxon>
        <taxon>Hemiptera</taxon>
        <taxon>Heteroptera</taxon>
        <taxon>Panheteroptera</taxon>
        <taxon>Cimicomorpha</taxon>
        <taxon>Miridae</taxon>
        <taxon>Dicyphina</taxon>
        <taxon>Nesidiocoris</taxon>
    </lineage>
</organism>